<evidence type="ECO:0008006" key="4">
    <source>
        <dbReference type="Google" id="ProtNLM"/>
    </source>
</evidence>
<evidence type="ECO:0000256" key="1">
    <source>
        <dbReference type="ARBA" id="ARBA00009042"/>
    </source>
</evidence>
<reference evidence="2" key="1">
    <citation type="journal article" date="2020" name="Stud. Mycol.">
        <title>101 Dothideomycetes genomes: a test case for predicting lifestyles and emergence of pathogens.</title>
        <authorList>
            <person name="Haridas S."/>
            <person name="Albert R."/>
            <person name="Binder M."/>
            <person name="Bloem J."/>
            <person name="Labutti K."/>
            <person name="Salamov A."/>
            <person name="Andreopoulos B."/>
            <person name="Baker S."/>
            <person name="Barry K."/>
            <person name="Bills G."/>
            <person name="Bluhm B."/>
            <person name="Cannon C."/>
            <person name="Castanera R."/>
            <person name="Culley D."/>
            <person name="Daum C."/>
            <person name="Ezra D."/>
            <person name="Gonzalez J."/>
            <person name="Henrissat B."/>
            <person name="Kuo A."/>
            <person name="Liang C."/>
            <person name="Lipzen A."/>
            <person name="Lutzoni F."/>
            <person name="Magnuson J."/>
            <person name="Mondo S."/>
            <person name="Nolan M."/>
            <person name="Ohm R."/>
            <person name="Pangilinan J."/>
            <person name="Park H.-J."/>
            <person name="Ramirez L."/>
            <person name="Alfaro M."/>
            <person name="Sun H."/>
            <person name="Tritt A."/>
            <person name="Yoshinaga Y."/>
            <person name="Zwiers L.-H."/>
            <person name="Turgeon B."/>
            <person name="Goodwin S."/>
            <person name="Spatafora J."/>
            <person name="Crous P."/>
            <person name="Grigoriev I."/>
        </authorList>
    </citation>
    <scope>NUCLEOTIDE SEQUENCE</scope>
    <source>
        <strain evidence="2">CBS 379.55</strain>
    </source>
</reference>
<dbReference type="Gene3D" id="2.120.10.70">
    <property type="entry name" value="Fucose-specific lectin"/>
    <property type="match status" value="1"/>
</dbReference>
<evidence type="ECO:0000313" key="2">
    <source>
        <dbReference type="EMBL" id="KAF2281064.1"/>
    </source>
</evidence>
<evidence type="ECO:0000313" key="3">
    <source>
        <dbReference type="Proteomes" id="UP000800097"/>
    </source>
</evidence>
<proteinExistence type="inferred from homology"/>
<dbReference type="InterPro" id="IPR012475">
    <property type="entry name" value="Fungal_lectin"/>
</dbReference>
<protein>
    <recommendedName>
        <fullName evidence="4">Fucose-specific lectin</fullName>
    </recommendedName>
</protein>
<dbReference type="RefSeq" id="XP_033658601.1">
    <property type="nucleotide sequence ID" value="XM_033799498.1"/>
</dbReference>
<keyword evidence="3" id="KW-1185">Reference proteome</keyword>
<dbReference type="Pfam" id="PF07938">
    <property type="entry name" value="Fungal_lectin"/>
    <property type="match status" value="1"/>
</dbReference>
<comment type="similarity">
    <text evidence="1">Belongs to the fungal fucose-specific lectin family.</text>
</comment>
<dbReference type="AlphaFoldDB" id="A0A6A6JXY6"/>
<organism evidence="2 3">
    <name type="scientific">Westerdykella ornata</name>
    <dbReference type="NCBI Taxonomy" id="318751"/>
    <lineage>
        <taxon>Eukaryota</taxon>
        <taxon>Fungi</taxon>
        <taxon>Dikarya</taxon>
        <taxon>Ascomycota</taxon>
        <taxon>Pezizomycotina</taxon>
        <taxon>Dothideomycetes</taxon>
        <taxon>Pleosporomycetidae</taxon>
        <taxon>Pleosporales</taxon>
        <taxon>Sporormiaceae</taxon>
        <taxon>Westerdykella</taxon>
    </lineage>
</organism>
<dbReference type="GeneID" id="54552673"/>
<name>A0A6A6JXY6_WESOR</name>
<dbReference type="EMBL" id="ML986484">
    <property type="protein sequence ID" value="KAF2281064.1"/>
    <property type="molecule type" value="Genomic_DNA"/>
</dbReference>
<dbReference type="Proteomes" id="UP000800097">
    <property type="component" value="Unassembled WGS sequence"/>
</dbReference>
<gene>
    <name evidence="2" type="ORF">EI97DRAFT_438467</name>
</gene>
<dbReference type="SUPFAM" id="SSF89372">
    <property type="entry name" value="Fucose-specific lectin"/>
    <property type="match status" value="1"/>
</dbReference>
<accession>A0A6A6JXY6</accession>
<sequence length="256" mass="27929">MLMASDSTVFRNGSIITRIDTMCSTAGVSNLRLSSTVDLLPYPAPTLSVSDLEQYTISSFQSYTLFQPKQTHSETTNNLKFTLPILFALLTGALAKVVPIPFGIAGAVATIGNDLRIYVQGNDTAGIKEISVGIPNDPITANKIIFDGPMRQYTPLAAVSWFQDKHNQIRVYYITPTNTIGEVGYDGATGNWSNGDLQIPVLPFSNLLYATKVRNMLVVGYTSDHKGGLLNEAYVEVDVAGATWKTYELSRCMKDV</sequence>
<dbReference type="OrthoDB" id="407298at2759"/>